<keyword evidence="2" id="KW-1185">Reference proteome</keyword>
<comment type="caution">
    <text evidence="1">The sequence shown here is derived from an EMBL/GenBank/DDBJ whole genome shotgun (WGS) entry which is preliminary data.</text>
</comment>
<reference evidence="1 2" key="1">
    <citation type="submission" date="2017-10" db="EMBL/GenBank/DDBJ databases">
        <title>Sequencing the genomes of 1000 actinobacteria strains.</title>
        <authorList>
            <person name="Klenk H.-P."/>
        </authorList>
    </citation>
    <scope>NUCLEOTIDE SEQUENCE [LARGE SCALE GENOMIC DNA]</scope>
    <source>
        <strain evidence="1 2">DSM 20688</strain>
    </source>
</reference>
<dbReference type="InterPro" id="IPR011991">
    <property type="entry name" value="ArsR-like_HTH"/>
</dbReference>
<organism evidence="1 2">
    <name type="scientific">Corynebacterium renale</name>
    <dbReference type="NCBI Taxonomy" id="1724"/>
    <lineage>
        <taxon>Bacteria</taxon>
        <taxon>Bacillati</taxon>
        <taxon>Actinomycetota</taxon>
        <taxon>Actinomycetes</taxon>
        <taxon>Mycobacteriales</taxon>
        <taxon>Corynebacteriaceae</taxon>
        <taxon>Corynebacterium</taxon>
    </lineage>
</organism>
<name>A0A2A9DQ13_9CORY</name>
<dbReference type="Gene3D" id="1.10.10.10">
    <property type="entry name" value="Winged helix-like DNA-binding domain superfamily/Winged helix DNA-binding domain"/>
    <property type="match status" value="1"/>
</dbReference>
<dbReference type="AlphaFoldDB" id="A0A2A9DQ13"/>
<dbReference type="CDD" id="cd00090">
    <property type="entry name" value="HTH_ARSR"/>
    <property type="match status" value="1"/>
</dbReference>
<dbReference type="InterPro" id="IPR036388">
    <property type="entry name" value="WH-like_DNA-bd_sf"/>
</dbReference>
<protein>
    <submittedName>
        <fullName evidence="1">Putative ArsR family transcriptional regulator</fullName>
    </submittedName>
</protein>
<dbReference type="STRING" id="1724.GCA_001044175_00441"/>
<sequence>MSKKVESRSTSSVDGDTRRNIMRALLTDGPITAGDLGDKLGLSAAGVRRHLDILIDEGLAQTQVPKPRRGMRSRGRPAKVFTLTDSGREHFGHAYDSVAMLALAALKESGGREAVLELARNRMENIIHGVGHADDTAESVAETAEELAHAFDEHGYAATVKKAPGGVQICQHHCPVSHLVEEFPELCEAEHEVIAELTGLHVQPLASIADGHGVCTTNIPINPKF</sequence>
<gene>
    <name evidence="1" type="ORF">ATK06_1803</name>
</gene>
<dbReference type="Pfam" id="PF13412">
    <property type="entry name" value="HTH_24"/>
    <property type="match status" value="1"/>
</dbReference>
<proteinExistence type="predicted"/>
<dbReference type="InterPro" id="IPR036390">
    <property type="entry name" value="WH_DNA-bd_sf"/>
</dbReference>
<accession>A0A2A9DQ13</accession>
<dbReference type="OrthoDB" id="3375207at2"/>
<dbReference type="RefSeq" id="WP_048381648.1">
    <property type="nucleotide sequence ID" value="NZ_LDYE01000011.1"/>
</dbReference>
<dbReference type="Proteomes" id="UP000221653">
    <property type="component" value="Unassembled WGS sequence"/>
</dbReference>
<dbReference type="EMBL" id="PDJF01000001">
    <property type="protein sequence ID" value="PFG28684.1"/>
    <property type="molecule type" value="Genomic_DNA"/>
</dbReference>
<evidence type="ECO:0000313" key="1">
    <source>
        <dbReference type="EMBL" id="PFG28684.1"/>
    </source>
</evidence>
<evidence type="ECO:0000313" key="2">
    <source>
        <dbReference type="Proteomes" id="UP000221653"/>
    </source>
</evidence>
<dbReference type="SUPFAM" id="SSF46785">
    <property type="entry name" value="Winged helix' DNA-binding domain"/>
    <property type="match status" value="1"/>
</dbReference>